<keyword evidence="2" id="KW-0946">Virion</keyword>
<feature type="domain" description="Spore coat protein X/V" evidence="1">
    <location>
        <begin position="49"/>
        <end position="102"/>
    </location>
</feature>
<dbReference type="InterPro" id="IPR011428">
    <property type="entry name" value="Spore_coat_X/V"/>
</dbReference>
<dbReference type="Proteomes" id="UP001596143">
    <property type="component" value="Unassembled WGS sequence"/>
</dbReference>
<reference evidence="3" key="1">
    <citation type="journal article" date="2019" name="Int. J. Syst. Evol. Microbiol.">
        <title>The Global Catalogue of Microorganisms (GCM) 10K type strain sequencing project: providing services to taxonomists for standard genome sequencing and annotation.</title>
        <authorList>
            <consortium name="The Broad Institute Genomics Platform"/>
            <consortium name="The Broad Institute Genome Sequencing Center for Infectious Disease"/>
            <person name="Wu L."/>
            <person name="Ma J."/>
        </authorList>
    </citation>
    <scope>NUCLEOTIDE SEQUENCE [LARGE SCALE GENOMIC DNA]</scope>
    <source>
        <strain evidence="3">CGMCC 1.15790</strain>
    </source>
</reference>
<evidence type="ECO:0000313" key="2">
    <source>
        <dbReference type="EMBL" id="MFC5628908.1"/>
    </source>
</evidence>
<keyword evidence="3" id="KW-1185">Reference proteome</keyword>
<feature type="domain" description="Spore coat protein X/V" evidence="1">
    <location>
        <begin position="112"/>
        <end position="169"/>
    </location>
</feature>
<sequence length="170" mass="18776">MGKCRCDDCRRKERRARREKQGKRHHREWNALDPSCTHGGGCGSGHNGTQSGEQTNKTIQMSEETIKIIDSCDITVSTTDTKGALSLQAGLQAALVIIVTITLFGGDTEKAEKFTQDLIQTAKIKQVNHQMTYIENSRDITVVTNDTHLAANIQLLLQLLIAVALIVDIF</sequence>
<dbReference type="Pfam" id="PF07552">
    <property type="entry name" value="Coat_X"/>
    <property type="match status" value="2"/>
</dbReference>
<dbReference type="EMBL" id="JBHSPF010000039">
    <property type="protein sequence ID" value="MFC5628908.1"/>
    <property type="molecule type" value="Genomic_DNA"/>
</dbReference>
<dbReference type="RefSeq" id="WP_270896577.1">
    <property type="nucleotide sequence ID" value="NZ_JBHSPF010000039.1"/>
</dbReference>
<organism evidence="2 3">
    <name type="scientific">Aliibacillus thermotolerans</name>
    <dbReference type="NCBI Taxonomy" id="1834418"/>
    <lineage>
        <taxon>Bacteria</taxon>
        <taxon>Bacillati</taxon>
        <taxon>Bacillota</taxon>
        <taxon>Bacilli</taxon>
        <taxon>Bacillales</taxon>
        <taxon>Bacillaceae</taxon>
        <taxon>Aliibacillus</taxon>
    </lineage>
</organism>
<protein>
    <submittedName>
        <fullName evidence="2">Spore coat protein</fullName>
    </submittedName>
</protein>
<comment type="caution">
    <text evidence="2">The sequence shown here is derived from an EMBL/GenBank/DDBJ whole genome shotgun (WGS) entry which is preliminary data.</text>
</comment>
<gene>
    <name evidence="2" type="ORF">ACFPTR_08485</name>
</gene>
<evidence type="ECO:0000259" key="1">
    <source>
        <dbReference type="Pfam" id="PF07552"/>
    </source>
</evidence>
<keyword evidence="2" id="KW-0167">Capsid protein</keyword>
<accession>A0ABW0U6Y0</accession>
<evidence type="ECO:0000313" key="3">
    <source>
        <dbReference type="Proteomes" id="UP001596143"/>
    </source>
</evidence>
<name>A0ABW0U6Y0_9BACI</name>
<proteinExistence type="predicted"/>